<dbReference type="Gene3D" id="1.20.210.10">
    <property type="entry name" value="Cytochrome c oxidase-like, subunit I domain"/>
    <property type="match status" value="1"/>
</dbReference>
<dbReference type="CDD" id="cd00386">
    <property type="entry name" value="Heme_Cu_Oxidase_III_like"/>
    <property type="match status" value="1"/>
</dbReference>
<feature type="transmembrane region" description="Helical" evidence="7">
    <location>
        <begin position="470"/>
        <end position="491"/>
    </location>
</feature>
<proteinExistence type="inferred from homology"/>
<feature type="transmembrane region" description="Helical" evidence="7">
    <location>
        <begin position="424"/>
        <end position="450"/>
    </location>
</feature>
<dbReference type="InterPro" id="IPR023616">
    <property type="entry name" value="Cyt_c_oxase-like_su1_dom"/>
</dbReference>
<dbReference type="Pfam" id="PF00115">
    <property type="entry name" value="COX1"/>
    <property type="match status" value="1"/>
</dbReference>
<dbReference type="PANTHER" id="PTHR10422:SF18">
    <property type="entry name" value="CYTOCHROME C OXIDASE SUBUNIT 1"/>
    <property type="match status" value="1"/>
</dbReference>
<keyword evidence="6" id="KW-0249">Electron transport</keyword>
<evidence type="ECO:0000256" key="6">
    <source>
        <dbReference type="RuleBase" id="RU000370"/>
    </source>
</evidence>
<comment type="similarity">
    <text evidence="6">Belongs to the heme-copper respiratory oxidase family.</text>
</comment>
<feature type="domain" description="Heme-copper oxidase subunit III family profile" evidence="8">
    <location>
        <begin position="551"/>
        <end position="818"/>
    </location>
</feature>
<evidence type="ECO:0000256" key="7">
    <source>
        <dbReference type="SAM" id="Phobius"/>
    </source>
</evidence>
<dbReference type="PROSITE" id="PS50253">
    <property type="entry name" value="COX3"/>
    <property type="match status" value="1"/>
</dbReference>
<feature type="transmembrane region" description="Helical" evidence="7">
    <location>
        <begin position="799"/>
        <end position="817"/>
    </location>
</feature>
<keyword evidence="6" id="KW-0349">Heme</keyword>
<feature type="transmembrane region" description="Helical" evidence="7">
    <location>
        <begin position="562"/>
        <end position="583"/>
    </location>
</feature>
<sequence>MTVQHAPPTTAAPRRGAWEVIKDYMMTTDHKKIGILYILTSLVGFALAGLLAVAIRLQLALPDQTLLVGNTYNQVLTVHAVVMIFFFLIPIGLFGFGNFFLPLQLGVRDVALPRVNTFAVWGFVFSLVLLISALFNGGVPGVGWTFPYPLVVDGNQTGATVFMVAIILNGLSSLLGSANFAATIVNMRAPGMSLWKMPIFSWSIFATAILQLISLGGLTAAALVVYLELKLGISMFNPGIGGSPILQQQFFWFYSHPAVYVMLLPYLGIGAEIASTMARKPLFGYRVMVYSLLGIVLVSLLVWVHHLFAVGLPEAWQIAFAVATLIVAVPTGVKIFNLIGTLWGGRILMRTPTYWLVGFIFNFLIGGITGVSLGMVPFDYQVTMSYYVVAHFHNVMMFGTAFLAFGGLYYWWPKMTGRFMDEKVGLWHFWLFMIGSWMTFLPQYVLGLMGMPRRYYTYPAGNWTWTELNFISTLGALTLLAGGVVFVWNMLQSLRRPITASPNPWGGFTLEWTAASPPAAYNFAHEFPTTFPTERPLYDWEKNGDKLIPVDPKSIHLPVDSIWPFMTAFSLLLMGYGLSFGWFTNFTVTGGLRPFFEAGFGHVLASLVLYASIPLFFWSLFKWAGTREYDVPVEHHHLTKYDNGFMGMAWFIISEVSLFGVLIAGYVYLRIIGAAEPPALRPNVWLAALNTLILVSSSFVIHKAEQDHHHGRYTWFRLGLFITLLLGVFFMLFQVYEFSLFGTESNWRQNLWQSCFFTIVGLHGLHILIGGTGVALPYYQALTGKMDKYNHGSLTAASLYWHLVDVVWLLIVAIFYAW</sequence>
<feature type="transmembrane region" description="Helical" evidence="7">
    <location>
        <begin position="316"/>
        <end position="342"/>
    </location>
</feature>
<evidence type="ECO:0000256" key="2">
    <source>
        <dbReference type="ARBA" id="ARBA00022660"/>
    </source>
</evidence>
<evidence type="ECO:0000313" key="10">
    <source>
        <dbReference type="EMBL" id="BDP43019.1"/>
    </source>
</evidence>
<feature type="transmembrane region" description="Helical" evidence="7">
    <location>
        <begin position="75"/>
        <end position="97"/>
    </location>
</feature>
<comment type="subcellular location">
    <subcellularLocation>
        <location evidence="1">Membrane</location>
        <topology evidence="1">Multi-pass membrane protein</topology>
    </subcellularLocation>
</comment>
<dbReference type="InterPro" id="IPR000298">
    <property type="entry name" value="Cyt_c_oxidase-like_su3"/>
</dbReference>
<keyword evidence="5 7" id="KW-0472">Membrane</keyword>
<dbReference type="Gene3D" id="1.10.287.70">
    <property type="match status" value="1"/>
</dbReference>
<feature type="transmembrane region" description="Helical" evidence="7">
    <location>
        <begin position="283"/>
        <end position="304"/>
    </location>
</feature>
<dbReference type="PRINTS" id="PR01165">
    <property type="entry name" value="CYCOXIDASEI"/>
</dbReference>
<keyword evidence="6" id="KW-0479">Metal-binding</keyword>
<dbReference type="SUPFAM" id="SSF81452">
    <property type="entry name" value="Cytochrome c oxidase subunit III-like"/>
    <property type="match status" value="1"/>
</dbReference>
<feature type="transmembrane region" description="Helical" evidence="7">
    <location>
        <begin position="118"/>
        <end position="139"/>
    </location>
</feature>
<dbReference type="RefSeq" id="WP_264775691.1">
    <property type="nucleotide sequence ID" value="NZ_AP026560.1"/>
</dbReference>
<feature type="transmembrane region" description="Helical" evidence="7">
    <location>
        <begin position="714"/>
        <end position="736"/>
    </location>
</feature>
<keyword evidence="2 6" id="KW-0679">Respiratory chain</keyword>
<dbReference type="InterPro" id="IPR036927">
    <property type="entry name" value="Cyt_c_oxase-like_su1_sf"/>
</dbReference>
<dbReference type="EMBL" id="AP026560">
    <property type="protein sequence ID" value="BDP43019.1"/>
    <property type="molecule type" value="Genomic_DNA"/>
</dbReference>
<feature type="transmembrane region" description="Helical" evidence="7">
    <location>
        <begin position="35"/>
        <end position="55"/>
    </location>
</feature>
<keyword evidence="3 6" id="KW-0812">Transmembrane</keyword>
<feature type="transmembrane region" description="Helical" evidence="7">
    <location>
        <begin position="251"/>
        <end position="271"/>
    </location>
</feature>
<evidence type="ECO:0000256" key="5">
    <source>
        <dbReference type="ARBA" id="ARBA00023136"/>
    </source>
</evidence>
<dbReference type="InterPro" id="IPR035973">
    <property type="entry name" value="Cyt_c_oxidase_su3-like_sf"/>
</dbReference>
<feature type="transmembrane region" description="Helical" evidence="7">
    <location>
        <begin position="684"/>
        <end position="702"/>
    </location>
</feature>
<feature type="transmembrane region" description="Helical" evidence="7">
    <location>
        <begin position="354"/>
        <end position="375"/>
    </location>
</feature>
<dbReference type="InterPro" id="IPR023615">
    <property type="entry name" value="Cyt_c_Oxase_su1_BS"/>
</dbReference>
<dbReference type="PROSITE" id="PS00077">
    <property type="entry name" value="COX1_CUB"/>
    <property type="match status" value="1"/>
</dbReference>
<feature type="transmembrane region" description="Helical" evidence="7">
    <location>
        <begin position="756"/>
        <end position="779"/>
    </location>
</feature>
<feature type="transmembrane region" description="Helical" evidence="7">
    <location>
        <begin position="199"/>
        <end position="227"/>
    </location>
</feature>
<feature type="transmembrane region" description="Helical" evidence="7">
    <location>
        <begin position="159"/>
        <end position="187"/>
    </location>
</feature>
<feature type="domain" description="Cytochrome oxidase subunit I profile" evidence="9">
    <location>
        <begin position="12"/>
        <end position="531"/>
    </location>
</feature>
<reference evidence="10" key="1">
    <citation type="submission" date="2022-07" db="EMBL/GenBank/DDBJ databases">
        <title>Complete Genome Sequence of the Radioresistant Bacterium Deinococcus aetherius ST0316, Isolated from the Air Dust collected in Lower Stratosphere above Japan.</title>
        <authorList>
            <person name="Satoh K."/>
            <person name="Hagiwara K."/>
            <person name="Katsumata K."/>
            <person name="Kubo A."/>
            <person name="Yokobori S."/>
            <person name="Yamagishi A."/>
            <person name="Oono Y."/>
            <person name="Narumi I."/>
        </authorList>
    </citation>
    <scope>NUCLEOTIDE SEQUENCE</scope>
    <source>
        <strain evidence="10">ST0316</strain>
    </source>
</reference>
<dbReference type="PANTHER" id="PTHR10422">
    <property type="entry name" value="CYTOCHROME C OXIDASE SUBUNIT 1"/>
    <property type="match status" value="1"/>
</dbReference>
<evidence type="ECO:0000256" key="1">
    <source>
        <dbReference type="ARBA" id="ARBA00004141"/>
    </source>
</evidence>
<keyword evidence="6" id="KW-0813">Transport</keyword>
<organism evidence="10 11">
    <name type="scientific">Deinococcus aetherius</name>
    <dbReference type="NCBI Taxonomy" id="200252"/>
    <lineage>
        <taxon>Bacteria</taxon>
        <taxon>Thermotogati</taxon>
        <taxon>Deinococcota</taxon>
        <taxon>Deinococci</taxon>
        <taxon>Deinococcales</taxon>
        <taxon>Deinococcaceae</taxon>
        <taxon>Deinococcus</taxon>
    </lineage>
</organism>
<gene>
    <name evidence="10" type="ORF">DAETH_29880</name>
</gene>
<dbReference type="PROSITE" id="PS50855">
    <property type="entry name" value="COX1"/>
    <property type="match status" value="1"/>
</dbReference>
<evidence type="ECO:0000256" key="3">
    <source>
        <dbReference type="ARBA" id="ARBA00022692"/>
    </source>
</evidence>
<dbReference type="InterPro" id="IPR013833">
    <property type="entry name" value="Cyt_c_oxidase_su3_a-hlx"/>
</dbReference>
<protein>
    <submittedName>
        <fullName evidence="10">Cytochrome c oxidase subunit III</fullName>
    </submittedName>
</protein>
<feature type="transmembrane region" description="Helical" evidence="7">
    <location>
        <begin position="603"/>
        <end position="624"/>
    </location>
</feature>
<feature type="transmembrane region" description="Helical" evidence="7">
    <location>
        <begin position="395"/>
        <end position="412"/>
    </location>
</feature>
<dbReference type="Proteomes" id="UP001064971">
    <property type="component" value="Chromosome"/>
</dbReference>
<dbReference type="Pfam" id="PF00510">
    <property type="entry name" value="COX3"/>
    <property type="match status" value="1"/>
</dbReference>
<keyword evidence="4 7" id="KW-1133">Transmembrane helix</keyword>
<evidence type="ECO:0000259" key="9">
    <source>
        <dbReference type="PROSITE" id="PS50855"/>
    </source>
</evidence>
<keyword evidence="6" id="KW-0408">Iron</keyword>
<keyword evidence="11" id="KW-1185">Reference proteome</keyword>
<name>A0ABN6RMC9_9DEIO</name>
<dbReference type="Gene3D" id="1.20.120.80">
    <property type="entry name" value="Cytochrome c oxidase, subunit III, four-helix bundle"/>
    <property type="match status" value="1"/>
</dbReference>
<evidence type="ECO:0000313" key="11">
    <source>
        <dbReference type="Proteomes" id="UP001064971"/>
    </source>
</evidence>
<dbReference type="InterPro" id="IPR000883">
    <property type="entry name" value="Cyt_C_Oxase_1"/>
</dbReference>
<evidence type="ECO:0000259" key="8">
    <source>
        <dbReference type="PROSITE" id="PS50253"/>
    </source>
</evidence>
<dbReference type="SUPFAM" id="SSF81442">
    <property type="entry name" value="Cytochrome c oxidase subunit I-like"/>
    <property type="match status" value="1"/>
</dbReference>
<accession>A0ABN6RMC9</accession>
<evidence type="ECO:0000256" key="4">
    <source>
        <dbReference type="ARBA" id="ARBA00022989"/>
    </source>
</evidence>
<feature type="transmembrane region" description="Helical" evidence="7">
    <location>
        <begin position="645"/>
        <end position="669"/>
    </location>
</feature>